<evidence type="ECO:0000313" key="2">
    <source>
        <dbReference type="EMBL" id="ERT58417.1"/>
    </source>
</evidence>
<keyword evidence="3" id="KW-1185">Reference proteome</keyword>
<dbReference type="Pfam" id="PF14542">
    <property type="entry name" value="Acetyltransf_CG"/>
    <property type="match status" value="1"/>
</dbReference>
<reference evidence="2 3" key="1">
    <citation type="submission" date="2013-09" db="EMBL/GenBank/DDBJ databases">
        <authorList>
            <person name="Durkin A.S."/>
            <person name="Haft D.R."/>
            <person name="McCorrison J."/>
            <person name="Torralba M."/>
            <person name="Gillis M."/>
            <person name="Haft D.H."/>
            <person name="Methe B."/>
            <person name="Sutton G."/>
            <person name="Nelson K.E."/>
        </authorList>
    </citation>
    <scope>NUCLEOTIDE SEQUENCE [LARGE SCALE GENOMIC DNA]</scope>
    <source>
        <strain evidence="2 3">BV3C16-1</strain>
    </source>
</reference>
<dbReference type="InterPro" id="IPR031165">
    <property type="entry name" value="GNAT_YJDJ"/>
</dbReference>
<name>U7UG59_9FIRM</name>
<proteinExistence type="predicted"/>
<dbReference type="OrthoDB" id="9793389at2"/>
<dbReference type="PANTHER" id="PTHR31435">
    <property type="entry name" value="PROTEIN NATD1"/>
    <property type="match status" value="1"/>
</dbReference>
<dbReference type="SUPFAM" id="SSF55729">
    <property type="entry name" value="Acyl-CoA N-acyltransferases (Nat)"/>
    <property type="match status" value="1"/>
</dbReference>
<evidence type="ECO:0000313" key="3">
    <source>
        <dbReference type="Proteomes" id="UP000017090"/>
    </source>
</evidence>
<accession>U7UG59</accession>
<organism evidence="2 3">
    <name type="scientific">Megasphaera vaginalis</name>
    <name type="common">ex Srinivasan et al. 2021</name>
    <dbReference type="NCBI Taxonomy" id="1111454"/>
    <lineage>
        <taxon>Bacteria</taxon>
        <taxon>Bacillati</taxon>
        <taxon>Bacillota</taxon>
        <taxon>Negativicutes</taxon>
        <taxon>Veillonellales</taxon>
        <taxon>Veillonellaceae</taxon>
        <taxon>Megasphaera</taxon>
    </lineage>
</organism>
<sequence length="91" mass="10326">MDFHYSEDKIWLTDEKGITIAEIDFPKNGDGERTITHTFVDDSLRGQGVAGKLVRAAVEQIRGAGEKTKVTCSYAAAWLQRHREYDDLLIR</sequence>
<dbReference type="PANTHER" id="PTHR31435:SF9">
    <property type="entry name" value="PROTEIN NATD1"/>
    <property type="match status" value="1"/>
</dbReference>
<dbReference type="PROSITE" id="PS51729">
    <property type="entry name" value="GNAT_YJDJ"/>
    <property type="match status" value="1"/>
</dbReference>
<dbReference type="InterPro" id="IPR045057">
    <property type="entry name" value="Gcn5-rel_NAT"/>
</dbReference>
<keyword evidence="2" id="KW-0808">Transferase</keyword>
<dbReference type="STRING" id="1111454.HMPREF1250_1100"/>
<gene>
    <name evidence="2" type="ORF">HMPREF1250_1100</name>
</gene>
<protein>
    <submittedName>
        <fullName evidence="2">Acetyltransferase, GNAT family</fullName>
    </submittedName>
</protein>
<evidence type="ECO:0000259" key="1">
    <source>
        <dbReference type="PROSITE" id="PS51729"/>
    </source>
</evidence>
<dbReference type="CDD" id="cd04301">
    <property type="entry name" value="NAT_SF"/>
    <property type="match status" value="1"/>
</dbReference>
<dbReference type="GO" id="GO:0016740">
    <property type="term" value="F:transferase activity"/>
    <property type="evidence" value="ECO:0007669"/>
    <property type="project" value="UniProtKB-KW"/>
</dbReference>
<dbReference type="Proteomes" id="UP000017090">
    <property type="component" value="Unassembled WGS sequence"/>
</dbReference>
<dbReference type="AlphaFoldDB" id="U7UG59"/>
<dbReference type="EMBL" id="AWXA01000043">
    <property type="protein sequence ID" value="ERT58417.1"/>
    <property type="molecule type" value="Genomic_DNA"/>
</dbReference>
<comment type="caution">
    <text evidence="2">The sequence shown here is derived from an EMBL/GenBank/DDBJ whole genome shotgun (WGS) entry which is preliminary data.</text>
</comment>
<dbReference type="Gene3D" id="3.40.630.30">
    <property type="match status" value="1"/>
</dbReference>
<dbReference type="InterPro" id="IPR016181">
    <property type="entry name" value="Acyl_CoA_acyltransferase"/>
</dbReference>
<feature type="domain" description="N-acetyltransferase" evidence="1">
    <location>
        <begin position="2"/>
        <end position="90"/>
    </location>
</feature>
<dbReference type="eggNOG" id="COG2388">
    <property type="taxonomic scope" value="Bacteria"/>
</dbReference>
<dbReference type="PATRIC" id="fig|1111454.3.peg.1644"/>